<dbReference type="VEuPathDB" id="FungiDB:ASPFODRAFT_509995"/>
<accession>A0A146FHQ3</accession>
<dbReference type="GO" id="GO:0005524">
    <property type="term" value="F:ATP binding"/>
    <property type="evidence" value="ECO:0007669"/>
    <property type="project" value="UniProtKB-KW"/>
</dbReference>
<dbReference type="InterPro" id="IPR038718">
    <property type="entry name" value="SNF2-like_sf"/>
</dbReference>
<keyword evidence="1" id="KW-0547">Nucleotide-binding</keyword>
<dbReference type="PROSITE" id="PS51194">
    <property type="entry name" value="HELICASE_CTER"/>
    <property type="match status" value="1"/>
</dbReference>
<keyword evidence="3" id="KW-0067">ATP-binding</keyword>
<dbReference type="SMART" id="SM00490">
    <property type="entry name" value="HELICc"/>
    <property type="match status" value="1"/>
</dbReference>
<dbReference type="PROSITE" id="PS51192">
    <property type="entry name" value="HELICASE_ATP_BIND_1"/>
    <property type="match status" value="1"/>
</dbReference>
<feature type="domain" description="Helicase ATP-binding" evidence="5">
    <location>
        <begin position="375"/>
        <end position="549"/>
    </location>
</feature>
<dbReference type="EMBL" id="BCWF01000018">
    <property type="protein sequence ID" value="GAT24771.1"/>
    <property type="molecule type" value="Genomic_DNA"/>
</dbReference>
<dbReference type="Proteomes" id="UP000075230">
    <property type="component" value="Unassembled WGS sequence"/>
</dbReference>
<evidence type="ECO:0000259" key="5">
    <source>
        <dbReference type="PROSITE" id="PS51192"/>
    </source>
</evidence>
<dbReference type="InterPro" id="IPR027417">
    <property type="entry name" value="P-loop_NTPase"/>
</dbReference>
<protein>
    <submittedName>
        <fullName evidence="7">Helicase</fullName>
    </submittedName>
</protein>
<dbReference type="GO" id="GO:0016787">
    <property type="term" value="F:hydrolase activity"/>
    <property type="evidence" value="ECO:0007669"/>
    <property type="project" value="UniProtKB-KW"/>
</dbReference>
<dbReference type="GO" id="GO:0006281">
    <property type="term" value="P:DNA repair"/>
    <property type="evidence" value="ECO:0007669"/>
    <property type="project" value="TreeGrafter"/>
</dbReference>
<evidence type="ECO:0000256" key="3">
    <source>
        <dbReference type="ARBA" id="ARBA00022840"/>
    </source>
</evidence>
<dbReference type="InterPro" id="IPR001650">
    <property type="entry name" value="Helicase_C-like"/>
</dbReference>
<dbReference type="SUPFAM" id="SSF52540">
    <property type="entry name" value="P-loop containing nucleoside triphosphate hydrolases"/>
    <property type="match status" value="2"/>
</dbReference>
<dbReference type="VEuPathDB" id="FungiDB:ASPFODRAFT_75123"/>
<dbReference type="Pfam" id="PF00271">
    <property type="entry name" value="Helicase_C"/>
    <property type="match status" value="1"/>
</dbReference>
<dbReference type="Gene3D" id="3.40.50.300">
    <property type="entry name" value="P-loop containing nucleotide triphosphate hydrolases"/>
    <property type="match status" value="1"/>
</dbReference>
<dbReference type="AlphaFoldDB" id="A0A146FHQ3"/>
<evidence type="ECO:0000256" key="2">
    <source>
        <dbReference type="ARBA" id="ARBA00022801"/>
    </source>
</evidence>
<feature type="region of interest" description="Disordered" evidence="4">
    <location>
        <begin position="1"/>
        <end position="27"/>
    </location>
</feature>
<dbReference type="GO" id="GO:0005634">
    <property type="term" value="C:nucleus"/>
    <property type="evidence" value="ECO:0007669"/>
    <property type="project" value="TreeGrafter"/>
</dbReference>
<organism evidence="7 8">
    <name type="scientific">Aspergillus kawachii</name>
    <name type="common">White koji mold</name>
    <name type="synonym">Aspergillus awamori var. kawachi</name>
    <dbReference type="NCBI Taxonomy" id="1069201"/>
    <lineage>
        <taxon>Eukaryota</taxon>
        <taxon>Fungi</taxon>
        <taxon>Dikarya</taxon>
        <taxon>Ascomycota</taxon>
        <taxon>Pezizomycotina</taxon>
        <taxon>Eurotiomycetes</taxon>
        <taxon>Eurotiomycetidae</taxon>
        <taxon>Eurotiales</taxon>
        <taxon>Aspergillaceae</taxon>
        <taxon>Aspergillus</taxon>
        <taxon>Aspergillus subgen. Circumdati</taxon>
    </lineage>
</organism>
<dbReference type="Gene3D" id="3.40.50.10810">
    <property type="entry name" value="Tandem AAA-ATPase domain"/>
    <property type="match status" value="1"/>
</dbReference>
<evidence type="ECO:0000259" key="6">
    <source>
        <dbReference type="PROSITE" id="PS51194"/>
    </source>
</evidence>
<reference evidence="8" key="2">
    <citation type="submission" date="2016-02" db="EMBL/GenBank/DDBJ databases">
        <title>Genome sequencing of Aspergillus luchuensis NBRC 4314.</title>
        <authorList>
            <person name="Yamada O."/>
        </authorList>
    </citation>
    <scope>NUCLEOTIDE SEQUENCE [LARGE SCALE GENOMIC DNA]</scope>
    <source>
        <strain evidence="8">RIB 2604</strain>
    </source>
</reference>
<evidence type="ECO:0000313" key="8">
    <source>
        <dbReference type="Proteomes" id="UP000075230"/>
    </source>
</evidence>
<comment type="caution">
    <text evidence="7">The sequence shown here is derived from an EMBL/GenBank/DDBJ whole genome shotgun (WGS) entry which is preliminary data.</text>
</comment>
<dbReference type="Pfam" id="PF00176">
    <property type="entry name" value="SNF2-rel_dom"/>
    <property type="match status" value="1"/>
</dbReference>
<dbReference type="PANTHER" id="PTHR45626">
    <property type="entry name" value="TRANSCRIPTION TERMINATION FACTOR 2-RELATED"/>
    <property type="match status" value="1"/>
</dbReference>
<feature type="domain" description="Helicase C-terminal" evidence="6">
    <location>
        <begin position="655"/>
        <end position="807"/>
    </location>
</feature>
<reference evidence="7 8" key="1">
    <citation type="journal article" date="2016" name="DNA Res.">
        <title>Genome sequence of Aspergillus luchuensis NBRC 4314.</title>
        <authorList>
            <person name="Yamada O."/>
            <person name="Machida M."/>
            <person name="Hosoyama A."/>
            <person name="Goto M."/>
            <person name="Takahashi T."/>
            <person name="Futagami T."/>
            <person name="Yamagata Y."/>
            <person name="Takeuchi M."/>
            <person name="Kobayashi T."/>
            <person name="Koike H."/>
            <person name="Abe K."/>
            <person name="Asai K."/>
            <person name="Arita M."/>
            <person name="Fujita N."/>
            <person name="Fukuda K."/>
            <person name="Higa K."/>
            <person name="Horikawa H."/>
            <person name="Ishikawa T."/>
            <person name="Jinno K."/>
            <person name="Kato Y."/>
            <person name="Kirimura K."/>
            <person name="Mizutani O."/>
            <person name="Nakasone K."/>
            <person name="Sano M."/>
            <person name="Shiraishi Y."/>
            <person name="Tsukahara M."/>
            <person name="Gomi K."/>
        </authorList>
    </citation>
    <scope>NUCLEOTIDE SEQUENCE [LARGE SCALE GENOMIC DNA]</scope>
    <source>
        <strain evidence="7 8">RIB 2604</strain>
    </source>
</reference>
<dbReference type="InterPro" id="IPR050628">
    <property type="entry name" value="SNF2_RAD54_helicase_TF"/>
</dbReference>
<keyword evidence="7" id="KW-0347">Helicase</keyword>
<dbReference type="InterPro" id="IPR049730">
    <property type="entry name" value="SNF2/RAD54-like_C"/>
</dbReference>
<evidence type="ECO:0000256" key="1">
    <source>
        <dbReference type="ARBA" id="ARBA00022741"/>
    </source>
</evidence>
<keyword evidence="2" id="KW-0378">Hydrolase</keyword>
<dbReference type="GO" id="GO:0008094">
    <property type="term" value="F:ATP-dependent activity, acting on DNA"/>
    <property type="evidence" value="ECO:0007669"/>
    <property type="project" value="TreeGrafter"/>
</dbReference>
<feature type="region of interest" description="Disordered" evidence="4">
    <location>
        <begin position="70"/>
        <end position="93"/>
    </location>
</feature>
<dbReference type="GO" id="GO:0004386">
    <property type="term" value="F:helicase activity"/>
    <property type="evidence" value="ECO:0007669"/>
    <property type="project" value="UniProtKB-KW"/>
</dbReference>
<proteinExistence type="predicted"/>
<dbReference type="CDD" id="cd18793">
    <property type="entry name" value="SF2_C_SNF"/>
    <property type="match status" value="1"/>
</dbReference>
<evidence type="ECO:0000256" key="4">
    <source>
        <dbReference type="SAM" id="MobiDB-lite"/>
    </source>
</evidence>
<dbReference type="PANTHER" id="PTHR45626:SF22">
    <property type="entry name" value="DNA REPAIR PROTEIN RAD5"/>
    <property type="match status" value="1"/>
</dbReference>
<name>A0A146FHQ3_ASPKA</name>
<dbReference type="InterPro" id="IPR000330">
    <property type="entry name" value="SNF2_N"/>
</dbReference>
<evidence type="ECO:0000313" key="7">
    <source>
        <dbReference type="EMBL" id="GAT24771.1"/>
    </source>
</evidence>
<dbReference type="InterPro" id="IPR014001">
    <property type="entry name" value="Helicase_ATP-bd"/>
</dbReference>
<gene>
    <name evidence="7" type="ORF">RIB2604_01806020</name>
</gene>
<dbReference type="SMART" id="SM00487">
    <property type="entry name" value="DEXDc"/>
    <property type="match status" value="1"/>
</dbReference>
<sequence>MAEDQVLRGTKRKHPADGTEASCNEPYSSAVRKIDQERCHYEDPGLTNGNYCTGQQHSSEYTKGQHMQLLSHTHGDPIPDSLNSGRQRDKSLTKEEDTEVCFGSICDIHARFIDTPPSDCNYLSANALESDEEKLEVLLGSEYCVICSPLRDGIIGFINLGVSNTLKRLFEIEGTRLETSLSLSEWKSGTQRHSSIAWETNVEIAIFGARKNAFLVGDCLSSGTLFLQDPKISCDLQYENPHRFPFVGDFKDDSDDESSEVDDNDTLSINKLVPASAKISTKRLEHILDTLHEHDYLQEVQPDKNLNISLFPYVFLLWSILASINVLCSHQKEAIDFMIRRETGRSTSSISLWNIQKDKNGNPHHYHAITGDSTTELSVGPLGGILADTMGLGKTVTTLSTILSTLDHSEEWVKKRTNSQVSGTKGAKATLIVVPNEALMEQWLDEIRSKFIPGTFDHCKYHGSSRKASIRTFEEFDIVLTTYGTISTEFAERESPIYQTDFFRIVLDEVSKGGSVGAFQTVLQLRIFCNNGLYRKKDIRASPTDLLTSEEYLNFWQGNHESQCPGTDSEALALGSYKLSDSKSSPETSNSISEPCRIPIQNNNTLDLAEIEGPASELLNTPNLFRESLTPDYLSLVDQSPQTLEGTFSTKHRAILKTILGHIPREKGIVFSAWTKSLDIMAELLRHHDIAFARVDGSMSFSQRQQAFQSFKTSSDVNILLMTIGTGAVGLNLSIATRVHIMEPSWNPMVEQQAIGRVVRLGQKRPVVITRYIMRDTVEETNVWLDCFLHEELWLQMDWDMTWSSLI</sequence>